<keyword evidence="6" id="KW-0680">Restriction system</keyword>
<evidence type="ECO:0000256" key="2">
    <source>
        <dbReference type="ARBA" id="ARBA00011900"/>
    </source>
</evidence>
<keyword evidence="7" id="KW-0238">DNA-binding</keyword>
<dbReference type="Pfam" id="PF02384">
    <property type="entry name" value="N6_Mtase"/>
    <property type="match status" value="1"/>
</dbReference>
<dbReference type="GO" id="GO:0008170">
    <property type="term" value="F:N-methyltransferase activity"/>
    <property type="evidence" value="ECO:0007669"/>
    <property type="project" value="InterPro"/>
</dbReference>
<dbReference type="PANTHER" id="PTHR42933">
    <property type="entry name" value="SLR6095 PROTEIN"/>
    <property type="match status" value="1"/>
</dbReference>
<comment type="catalytic activity">
    <reaction evidence="8">
        <text>a 2'-deoxyadenosine in DNA + S-adenosyl-L-methionine = an N(6)-methyl-2'-deoxyadenosine in DNA + S-adenosyl-L-homocysteine + H(+)</text>
        <dbReference type="Rhea" id="RHEA:15197"/>
        <dbReference type="Rhea" id="RHEA-COMP:12418"/>
        <dbReference type="Rhea" id="RHEA-COMP:12419"/>
        <dbReference type="ChEBI" id="CHEBI:15378"/>
        <dbReference type="ChEBI" id="CHEBI:57856"/>
        <dbReference type="ChEBI" id="CHEBI:59789"/>
        <dbReference type="ChEBI" id="CHEBI:90615"/>
        <dbReference type="ChEBI" id="CHEBI:90616"/>
        <dbReference type="EC" id="2.1.1.72"/>
    </reaction>
</comment>
<dbReference type="Gene3D" id="3.90.220.20">
    <property type="entry name" value="DNA methylase specificity domains"/>
    <property type="match status" value="1"/>
</dbReference>
<evidence type="ECO:0000313" key="13">
    <source>
        <dbReference type="Proteomes" id="UP000642070"/>
    </source>
</evidence>
<feature type="region of interest" description="Disordered" evidence="9">
    <location>
        <begin position="509"/>
        <end position="552"/>
    </location>
</feature>
<dbReference type="InterPro" id="IPR044946">
    <property type="entry name" value="Restrct_endonuc_typeI_TRD_sf"/>
</dbReference>
<evidence type="ECO:0000256" key="4">
    <source>
        <dbReference type="ARBA" id="ARBA00022679"/>
    </source>
</evidence>
<evidence type="ECO:0000256" key="5">
    <source>
        <dbReference type="ARBA" id="ARBA00022691"/>
    </source>
</evidence>
<dbReference type="GO" id="GO:0009007">
    <property type="term" value="F:site-specific DNA-methyltransferase (adenine-specific) activity"/>
    <property type="evidence" value="ECO:0007669"/>
    <property type="project" value="UniProtKB-EC"/>
</dbReference>
<dbReference type="PRINTS" id="PR00507">
    <property type="entry name" value="N12N6MTFRASE"/>
</dbReference>
<feature type="domain" description="DNA methylase adenine-specific" evidence="11">
    <location>
        <begin position="202"/>
        <end position="509"/>
    </location>
</feature>
<dbReference type="InterPro" id="IPR036388">
    <property type="entry name" value="WH-like_DNA-bd_sf"/>
</dbReference>
<feature type="compositionally biased region" description="Basic and acidic residues" evidence="9">
    <location>
        <begin position="530"/>
        <end position="545"/>
    </location>
</feature>
<dbReference type="GO" id="GO:0032259">
    <property type="term" value="P:methylation"/>
    <property type="evidence" value="ECO:0007669"/>
    <property type="project" value="UniProtKB-KW"/>
</dbReference>
<protein>
    <recommendedName>
        <fullName evidence="2">site-specific DNA-methyltransferase (adenine-specific)</fullName>
        <ecNumber evidence="2">2.1.1.72</ecNumber>
    </recommendedName>
</protein>
<evidence type="ECO:0000313" key="12">
    <source>
        <dbReference type="EMBL" id="GGM39870.1"/>
    </source>
</evidence>
<dbReference type="InterPro" id="IPR051537">
    <property type="entry name" value="DNA_Adenine_Mtase"/>
</dbReference>
<dbReference type="GO" id="GO:0003677">
    <property type="term" value="F:DNA binding"/>
    <property type="evidence" value="ECO:0007669"/>
    <property type="project" value="UniProtKB-KW"/>
</dbReference>
<organism evidence="12 13">
    <name type="scientific">Dactylosporangium sucinum</name>
    <dbReference type="NCBI Taxonomy" id="1424081"/>
    <lineage>
        <taxon>Bacteria</taxon>
        <taxon>Bacillati</taxon>
        <taxon>Actinomycetota</taxon>
        <taxon>Actinomycetes</taxon>
        <taxon>Micromonosporales</taxon>
        <taxon>Micromonosporaceae</taxon>
        <taxon>Dactylosporangium</taxon>
    </lineage>
</organism>
<sequence length="735" mass="80327">MAAERRLMTRAQVAQAAGVREQAVSQWVSRDSSFPRTVRNGRRVGYPVDAVAEWLDNRKIHKKARQAGDPPGLTYYGQRFRLAVGLAAAPRHGTGAKQCRGEPRQRLRAWADQLRVPSERPERFEAVVLSLLYVRAMNPTGWATLTRAPIGSVRAAAAEVSRRLPQPLMAATEQLRDLKDDWWSTRLRRVVAKLAEPPTSAADTFEFLLDVFARRRHRSPDEYLVPVTLARLMVALVDPQPGDRVHDPCCGPGTLLVAAGQHLASTVGPAVDGASAVLTGRATTARTWQLATLNMAIHELQCDLSAEPLAPDRANEVDVGPGGYDVVLLNPPFGRTEWSVPASRAGQEWLCVRPAAYDTASAWLQTAVSALAPGGRAAVIMPNSLASGLTDQQRPVRKGMVEHGVVRCVITLPRNLFRETATPVTVWILAQLDDPPREDILLIDARRATRTDGSYQALTEAGSEAVLDAYRRWLDGSVVLVNGTSPITAVAVTRDQVRDHDYALQVDAYDLPRPHATPPTRPEQQASADPRGRPDPTEDRPDHRSTLGVATTKDSLVGAIPADWWVGELHERCEIRLGPSGTQLPASDYLPEGVPGVPVVMASNIRNDGIAPDLKVRVSDRTAERLSEYQLQSGDILLVRIGETTRFGRVNEQENGLLMGNTCIRVRPSPAVTPEFLAHYLSHPEVQGWLRAHTLHGSRSSMNKSHLSRLPLALPPTTVQRRIVAAGGTASYVTV</sequence>
<gene>
    <name evidence="12" type="ORF">GCM10007977_046610</name>
</gene>
<dbReference type="EMBL" id="BMPI01000022">
    <property type="protein sequence ID" value="GGM39870.1"/>
    <property type="molecule type" value="Genomic_DNA"/>
</dbReference>
<dbReference type="EC" id="2.1.1.72" evidence="2"/>
<dbReference type="Proteomes" id="UP000642070">
    <property type="component" value="Unassembled WGS sequence"/>
</dbReference>
<dbReference type="Pfam" id="PF01420">
    <property type="entry name" value="Methylase_S"/>
    <property type="match status" value="1"/>
</dbReference>
<keyword evidence="13" id="KW-1185">Reference proteome</keyword>
<feature type="domain" description="Type I restriction modification DNA specificity" evidence="10">
    <location>
        <begin position="561"/>
        <end position="725"/>
    </location>
</feature>
<dbReference type="CDD" id="cd02440">
    <property type="entry name" value="AdoMet_MTases"/>
    <property type="match status" value="1"/>
</dbReference>
<dbReference type="InterPro" id="IPR009061">
    <property type="entry name" value="DNA-bd_dom_put_sf"/>
</dbReference>
<reference evidence="12" key="1">
    <citation type="journal article" date="2014" name="Int. J. Syst. Evol. Microbiol.">
        <title>Complete genome sequence of Corynebacterium casei LMG S-19264T (=DSM 44701T), isolated from a smear-ripened cheese.</title>
        <authorList>
            <consortium name="US DOE Joint Genome Institute (JGI-PGF)"/>
            <person name="Walter F."/>
            <person name="Albersmeier A."/>
            <person name="Kalinowski J."/>
            <person name="Ruckert C."/>
        </authorList>
    </citation>
    <scope>NUCLEOTIDE SEQUENCE</scope>
    <source>
        <strain evidence="12">JCM 19831</strain>
    </source>
</reference>
<dbReference type="Gene3D" id="1.10.10.10">
    <property type="entry name" value="Winged helix-like DNA-binding domain superfamily/Winged helix DNA-binding domain"/>
    <property type="match status" value="1"/>
</dbReference>
<evidence type="ECO:0000256" key="6">
    <source>
        <dbReference type="ARBA" id="ARBA00022747"/>
    </source>
</evidence>
<evidence type="ECO:0000259" key="10">
    <source>
        <dbReference type="Pfam" id="PF01420"/>
    </source>
</evidence>
<evidence type="ECO:0000256" key="8">
    <source>
        <dbReference type="ARBA" id="ARBA00047942"/>
    </source>
</evidence>
<dbReference type="Gene3D" id="3.40.50.150">
    <property type="entry name" value="Vaccinia Virus protein VP39"/>
    <property type="match status" value="1"/>
</dbReference>
<evidence type="ECO:0000256" key="9">
    <source>
        <dbReference type="SAM" id="MobiDB-lite"/>
    </source>
</evidence>
<dbReference type="InterPro" id="IPR000055">
    <property type="entry name" value="Restrct_endonuc_typeI_TRD"/>
</dbReference>
<keyword evidence="4" id="KW-0808">Transferase</keyword>
<proteinExistence type="inferred from homology"/>
<name>A0A917TVN6_9ACTN</name>
<keyword evidence="3" id="KW-0489">Methyltransferase</keyword>
<dbReference type="SUPFAM" id="SSF46955">
    <property type="entry name" value="Putative DNA-binding domain"/>
    <property type="match status" value="1"/>
</dbReference>
<comment type="caution">
    <text evidence="12">The sequence shown here is derived from an EMBL/GenBank/DDBJ whole genome shotgun (WGS) entry which is preliminary data.</text>
</comment>
<accession>A0A917TVN6</accession>
<dbReference type="InterPro" id="IPR029063">
    <property type="entry name" value="SAM-dependent_MTases_sf"/>
</dbReference>
<dbReference type="GO" id="GO:0009307">
    <property type="term" value="P:DNA restriction-modification system"/>
    <property type="evidence" value="ECO:0007669"/>
    <property type="project" value="UniProtKB-KW"/>
</dbReference>
<dbReference type="SUPFAM" id="SSF116734">
    <property type="entry name" value="DNA methylase specificity domain"/>
    <property type="match status" value="1"/>
</dbReference>
<reference evidence="12" key="2">
    <citation type="submission" date="2020-09" db="EMBL/GenBank/DDBJ databases">
        <authorList>
            <person name="Sun Q."/>
            <person name="Ohkuma M."/>
        </authorList>
    </citation>
    <scope>NUCLEOTIDE SEQUENCE</scope>
    <source>
        <strain evidence="12">JCM 19831</strain>
    </source>
</reference>
<dbReference type="RefSeq" id="WP_190252024.1">
    <property type="nucleotide sequence ID" value="NZ_BMPI01000022.1"/>
</dbReference>
<dbReference type="SUPFAM" id="SSF53335">
    <property type="entry name" value="S-adenosyl-L-methionine-dependent methyltransferases"/>
    <property type="match status" value="1"/>
</dbReference>
<evidence type="ECO:0000256" key="1">
    <source>
        <dbReference type="ARBA" id="ARBA00010923"/>
    </source>
</evidence>
<comment type="similarity">
    <text evidence="1">Belongs to the type-I restriction system S methylase family.</text>
</comment>
<evidence type="ECO:0000256" key="7">
    <source>
        <dbReference type="ARBA" id="ARBA00023125"/>
    </source>
</evidence>
<dbReference type="InterPro" id="IPR002052">
    <property type="entry name" value="DNA_methylase_N6_adenine_CS"/>
</dbReference>
<dbReference type="AlphaFoldDB" id="A0A917TVN6"/>
<evidence type="ECO:0000256" key="3">
    <source>
        <dbReference type="ARBA" id="ARBA00022603"/>
    </source>
</evidence>
<evidence type="ECO:0000259" key="11">
    <source>
        <dbReference type="Pfam" id="PF02384"/>
    </source>
</evidence>
<dbReference type="PANTHER" id="PTHR42933:SF3">
    <property type="entry name" value="TYPE I RESTRICTION ENZYME MJAVIII METHYLASE SUBUNIT"/>
    <property type="match status" value="1"/>
</dbReference>
<dbReference type="PROSITE" id="PS00092">
    <property type="entry name" value="N6_MTASE"/>
    <property type="match status" value="1"/>
</dbReference>
<dbReference type="InterPro" id="IPR003356">
    <property type="entry name" value="DNA_methylase_A-5"/>
</dbReference>
<keyword evidence="5" id="KW-0949">S-adenosyl-L-methionine</keyword>